<evidence type="ECO:0000313" key="8">
    <source>
        <dbReference type="EMBL" id="ADR18270.1"/>
    </source>
</evidence>
<dbReference type="PANTHER" id="PTHR30471">
    <property type="entry name" value="DNA REPAIR PROTEIN RADC"/>
    <property type="match status" value="1"/>
</dbReference>
<dbReference type="AlphaFoldDB" id="E4TK19"/>
<dbReference type="CDD" id="cd08071">
    <property type="entry name" value="MPN_DUF2466"/>
    <property type="match status" value="1"/>
</dbReference>
<dbReference type="InterPro" id="IPR001405">
    <property type="entry name" value="UPF0758"/>
</dbReference>
<evidence type="ECO:0000259" key="7">
    <source>
        <dbReference type="PROSITE" id="PS50249"/>
    </source>
</evidence>
<comment type="similarity">
    <text evidence="6">Belongs to the UPF0758 family.</text>
</comment>
<protein>
    <submittedName>
        <fullName evidence="8">DNA repair protein RadC</fullName>
    </submittedName>
</protein>
<dbReference type="GO" id="GO:0046872">
    <property type="term" value="F:metal ion binding"/>
    <property type="evidence" value="ECO:0007669"/>
    <property type="project" value="UniProtKB-KW"/>
</dbReference>
<dbReference type="eggNOG" id="COG2003">
    <property type="taxonomic scope" value="Bacteria"/>
</dbReference>
<dbReference type="PROSITE" id="PS50249">
    <property type="entry name" value="MPN"/>
    <property type="match status" value="1"/>
</dbReference>
<reference evidence="8 9" key="2">
    <citation type="journal article" date="2011" name="Stand. Genomic Sci.">
        <title>Complete genome sequence of Calditerrivibrio nitroreducens type strain (Yu37-1).</title>
        <authorList>
            <person name="Pitluck S."/>
            <person name="Sikorski J."/>
            <person name="Zeytun A."/>
            <person name="Lapidus A."/>
            <person name="Nolan M."/>
            <person name="Lucas S."/>
            <person name="Hammon N."/>
            <person name="Deshpande S."/>
            <person name="Cheng J.F."/>
            <person name="Tapia R."/>
            <person name="Han C."/>
            <person name="Goodwin L."/>
            <person name="Liolios K."/>
            <person name="Pagani I."/>
            <person name="Ivanova N."/>
            <person name="Mavromatis K."/>
            <person name="Pati A."/>
            <person name="Chen A."/>
            <person name="Palaniappan K."/>
            <person name="Hauser L."/>
            <person name="Chang Y.J."/>
            <person name="Jeffries C.D."/>
            <person name="Detter J.C."/>
            <person name="Brambilla E."/>
            <person name="Djao O.D."/>
            <person name="Rohde M."/>
            <person name="Spring S."/>
            <person name="Goker M."/>
            <person name="Woyke T."/>
            <person name="Bristow J."/>
            <person name="Eisen J.A."/>
            <person name="Markowitz V."/>
            <person name="Hugenholtz P."/>
            <person name="Kyrpides N.C."/>
            <person name="Klenk H.P."/>
            <person name="Land M."/>
        </authorList>
    </citation>
    <scope>NUCLEOTIDE SEQUENCE [LARGE SCALE GENOMIC DNA]</scope>
    <source>
        <strain evidence="9">DSM 19672 / NBRC 101217 / Yu37-1</strain>
    </source>
</reference>
<dbReference type="GO" id="GO:0008237">
    <property type="term" value="F:metallopeptidase activity"/>
    <property type="evidence" value="ECO:0007669"/>
    <property type="project" value="UniProtKB-KW"/>
</dbReference>
<feature type="domain" description="MPN" evidence="7">
    <location>
        <begin position="100"/>
        <end position="222"/>
    </location>
</feature>
<evidence type="ECO:0000256" key="6">
    <source>
        <dbReference type="RuleBase" id="RU003797"/>
    </source>
</evidence>
<dbReference type="KEGG" id="cni:Calni_0357"/>
<dbReference type="Proteomes" id="UP000007039">
    <property type="component" value="Chromosome"/>
</dbReference>
<dbReference type="InterPro" id="IPR025657">
    <property type="entry name" value="RadC_JAB"/>
</dbReference>
<dbReference type="OrthoDB" id="9804482at2"/>
<gene>
    <name evidence="8" type="ordered locus">Calni_0357</name>
</gene>
<keyword evidence="9" id="KW-1185">Reference proteome</keyword>
<dbReference type="PROSITE" id="PS01302">
    <property type="entry name" value="UPF0758"/>
    <property type="match status" value="1"/>
</dbReference>
<reference key="1">
    <citation type="submission" date="2010-11" db="EMBL/GenBank/DDBJ databases">
        <title>The complete genome of chromosome of Calditerrivibrio nitroreducens DSM 19672.</title>
        <authorList>
            <consortium name="US DOE Joint Genome Institute (JGI-PGF)"/>
            <person name="Lucas S."/>
            <person name="Copeland A."/>
            <person name="Lapidus A."/>
            <person name="Bruce D."/>
            <person name="Goodwin L."/>
            <person name="Pitluck S."/>
            <person name="Kyrpides N."/>
            <person name="Mavromatis K."/>
            <person name="Ivanova N."/>
            <person name="Mikhailova N."/>
            <person name="Zeytun A."/>
            <person name="Brettin T."/>
            <person name="Detter J.C."/>
            <person name="Tapia R."/>
            <person name="Han C."/>
            <person name="Land M."/>
            <person name="Hauser L."/>
            <person name="Markowitz V."/>
            <person name="Cheng J.-F."/>
            <person name="Hugenholtz P."/>
            <person name="Woyke T."/>
            <person name="Wu D."/>
            <person name="Spring S."/>
            <person name="Schroeder M."/>
            <person name="Brambilla E."/>
            <person name="Klenk H.-P."/>
            <person name="Eisen J.A."/>
        </authorList>
    </citation>
    <scope>NUCLEOTIDE SEQUENCE [LARGE SCALE GENOMIC DNA]</scope>
    <source>
        <strain>DSM 19672</strain>
    </source>
</reference>
<evidence type="ECO:0000313" key="9">
    <source>
        <dbReference type="Proteomes" id="UP000007039"/>
    </source>
</evidence>
<evidence type="ECO:0000256" key="4">
    <source>
        <dbReference type="ARBA" id="ARBA00022833"/>
    </source>
</evidence>
<dbReference type="Gene3D" id="3.40.140.10">
    <property type="entry name" value="Cytidine Deaminase, domain 2"/>
    <property type="match status" value="1"/>
</dbReference>
<dbReference type="NCBIfam" id="TIGR00608">
    <property type="entry name" value="radc"/>
    <property type="match status" value="1"/>
</dbReference>
<dbReference type="Pfam" id="PF04002">
    <property type="entry name" value="RadC"/>
    <property type="match status" value="1"/>
</dbReference>
<dbReference type="InterPro" id="IPR020891">
    <property type="entry name" value="UPF0758_CS"/>
</dbReference>
<dbReference type="STRING" id="768670.Calni_0357"/>
<dbReference type="HOGENOM" id="CLU_073529_0_0_0"/>
<evidence type="ECO:0000256" key="3">
    <source>
        <dbReference type="ARBA" id="ARBA00022801"/>
    </source>
</evidence>
<evidence type="ECO:0000256" key="2">
    <source>
        <dbReference type="ARBA" id="ARBA00022723"/>
    </source>
</evidence>
<name>E4TK19_CALNY</name>
<keyword evidence="3" id="KW-0378">Hydrolase</keyword>
<dbReference type="RefSeq" id="WP_013450486.1">
    <property type="nucleotide sequence ID" value="NC_014758.1"/>
</dbReference>
<evidence type="ECO:0000256" key="5">
    <source>
        <dbReference type="ARBA" id="ARBA00023049"/>
    </source>
</evidence>
<keyword evidence="2" id="KW-0479">Metal-binding</keyword>
<keyword evidence="4" id="KW-0862">Zinc</keyword>
<keyword evidence="1" id="KW-0645">Protease</keyword>
<sequence length="222" mass="25798">MEKHYLGHRKRLKERFKGSPESIPDYELIELLIGYVIKGRDVKKESKELVKFIEGNFNNIFFKDIKNVDGIGEEVDLLFKIIKEFLRRLSLHNHSFNKDIIKSPRDVYDYIKNSIGYQDKESFMVILLNSAGNVIDWEVLFNGTVNCSQVHVREVAEYALKNKAVGVIVAHNHPSGKLEPSKDDREITIKIKKALDLFDINLLDHVLVTPYGYLSFKEREIF</sequence>
<dbReference type="EMBL" id="CP002347">
    <property type="protein sequence ID" value="ADR18270.1"/>
    <property type="molecule type" value="Genomic_DNA"/>
</dbReference>
<proteinExistence type="inferred from homology"/>
<dbReference type="PANTHER" id="PTHR30471:SF3">
    <property type="entry name" value="UPF0758 PROTEIN YEES-RELATED"/>
    <property type="match status" value="1"/>
</dbReference>
<keyword evidence="5" id="KW-0482">Metalloprotease</keyword>
<evidence type="ECO:0000256" key="1">
    <source>
        <dbReference type="ARBA" id="ARBA00022670"/>
    </source>
</evidence>
<dbReference type="InterPro" id="IPR037518">
    <property type="entry name" value="MPN"/>
</dbReference>
<organism evidence="8 9">
    <name type="scientific">Calditerrivibrio nitroreducens (strain DSM 19672 / NBRC 101217 / Yu37-1)</name>
    <dbReference type="NCBI Taxonomy" id="768670"/>
    <lineage>
        <taxon>Bacteria</taxon>
        <taxon>Pseudomonadati</taxon>
        <taxon>Deferribacterota</taxon>
        <taxon>Deferribacteres</taxon>
        <taxon>Deferribacterales</taxon>
        <taxon>Calditerrivibrionaceae</taxon>
    </lineage>
</organism>
<accession>E4TK19</accession>
<dbReference type="GO" id="GO:0006508">
    <property type="term" value="P:proteolysis"/>
    <property type="evidence" value="ECO:0007669"/>
    <property type="project" value="UniProtKB-KW"/>
</dbReference>